<feature type="region of interest" description="Disordered" evidence="1">
    <location>
        <begin position="117"/>
        <end position="154"/>
    </location>
</feature>
<dbReference type="EMBL" id="AWUE01005032">
    <property type="protein sequence ID" value="OMP13150.1"/>
    <property type="molecule type" value="Genomic_DNA"/>
</dbReference>
<protein>
    <submittedName>
        <fullName evidence="2">Uncharacterized protein</fullName>
    </submittedName>
</protein>
<accession>A0A1R3L1H6</accession>
<feature type="non-terminal residue" evidence="2">
    <location>
        <position position="179"/>
    </location>
</feature>
<organism evidence="2 3">
    <name type="scientific">Corchorus olitorius</name>
    <dbReference type="NCBI Taxonomy" id="93759"/>
    <lineage>
        <taxon>Eukaryota</taxon>
        <taxon>Viridiplantae</taxon>
        <taxon>Streptophyta</taxon>
        <taxon>Embryophyta</taxon>
        <taxon>Tracheophyta</taxon>
        <taxon>Spermatophyta</taxon>
        <taxon>Magnoliopsida</taxon>
        <taxon>eudicotyledons</taxon>
        <taxon>Gunneridae</taxon>
        <taxon>Pentapetalae</taxon>
        <taxon>rosids</taxon>
        <taxon>malvids</taxon>
        <taxon>Malvales</taxon>
        <taxon>Malvaceae</taxon>
        <taxon>Grewioideae</taxon>
        <taxon>Apeibeae</taxon>
        <taxon>Corchorus</taxon>
    </lineage>
</organism>
<dbReference type="AlphaFoldDB" id="A0A1R3L1H6"/>
<name>A0A1R3L1H6_9ROSI</name>
<feature type="region of interest" description="Disordered" evidence="1">
    <location>
        <begin position="1"/>
        <end position="62"/>
    </location>
</feature>
<feature type="compositionally biased region" description="Basic residues" evidence="1">
    <location>
        <begin position="1"/>
        <end position="10"/>
    </location>
</feature>
<comment type="caution">
    <text evidence="2">The sequence shown here is derived from an EMBL/GenBank/DDBJ whole genome shotgun (WGS) entry which is preliminary data.</text>
</comment>
<dbReference type="Proteomes" id="UP000187203">
    <property type="component" value="Unassembled WGS sequence"/>
</dbReference>
<keyword evidence="3" id="KW-1185">Reference proteome</keyword>
<feature type="compositionally biased region" description="Basic and acidic residues" evidence="1">
    <location>
        <begin position="32"/>
        <end position="52"/>
    </location>
</feature>
<proteinExistence type="predicted"/>
<evidence type="ECO:0000256" key="1">
    <source>
        <dbReference type="SAM" id="MobiDB-lite"/>
    </source>
</evidence>
<feature type="compositionally biased region" description="Basic residues" evidence="1">
    <location>
        <begin position="144"/>
        <end position="154"/>
    </location>
</feature>
<sequence length="179" mass="21039">LQRQRGRHVDRRNGTDGDTDQHGQREAFQQRATKDEQDQDHRQRGDRGDQRTAQRLGQRHVSDVVRRTATDFAEVLTNTVGNHDLIVERVTNHRHQRRHNRQIDLDVEQRQNAAGDDHVVRQRQHGAQRQTPLKAKADVDQNRNQRRQQRHRSGLRQIAAHARAHELNSLHGRVLLRRL</sequence>
<evidence type="ECO:0000313" key="3">
    <source>
        <dbReference type="Proteomes" id="UP000187203"/>
    </source>
</evidence>
<evidence type="ECO:0000313" key="2">
    <source>
        <dbReference type="EMBL" id="OMP13150.1"/>
    </source>
</evidence>
<reference evidence="3" key="1">
    <citation type="submission" date="2013-09" db="EMBL/GenBank/DDBJ databases">
        <title>Corchorus olitorius genome sequencing.</title>
        <authorList>
            <person name="Alam M."/>
            <person name="Haque M.S."/>
            <person name="Islam M.S."/>
            <person name="Emdad E.M."/>
            <person name="Islam M.M."/>
            <person name="Ahmed B."/>
            <person name="Halim A."/>
            <person name="Hossen Q.M.M."/>
            <person name="Hossain M.Z."/>
            <person name="Ahmed R."/>
            <person name="Khan M.M."/>
            <person name="Islam R."/>
            <person name="Rashid M.M."/>
            <person name="Khan S.A."/>
            <person name="Rahman M.S."/>
            <person name="Alam M."/>
            <person name="Yahiya A.S."/>
            <person name="Khan M.S."/>
            <person name="Azam M.S."/>
            <person name="Haque T."/>
            <person name="Lashkar M.Z.H."/>
            <person name="Akhand A.I."/>
            <person name="Morshed G."/>
            <person name="Roy S."/>
            <person name="Uddin K.S."/>
            <person name="Rabeya T."/>
            <person name="Hossain A.S."/>
            <person name="Chowdhury A."/>
            <person name="Snigdha A.R."/>
            <person name="Mortoza M.S."/>
            <person name="Matin S.A."/>
            <person name="Hoque S.M.E."/>
            <person name="Islam M.K."/>
            <person name="Roy D.K."/>
            <person name="Haider R."/>
            <person name="Moosa M.M."/>
            <person name="Elias S.M."/>
            <person name="Hasan A.M."/>
            <person name="Jahan S."/>
            <person name="Shafiuddin M."/>
            <person name="Mahmood N."/>
            <person name="Shommy N.S."/>
        </authorList>
    </citation>
    <scope>NUCLEOTIDE SEQUENCE [LARGE SCALE GENOMIC DNA]</scope>
    <source>
        <strain evidence="3">cv. O-4</strain>
    </source>
</reference>
<feature type="compositionally biased region" description="Basic and acidic residues" evidence="1">
    <location>
        <begin position="11"/>
        <end position="25"/>
    </location>
</feature>
<feature type="non-terminal residue" evidence="2">
    <location>
        <position position="1"/>
    </location>
</feature>
<gene>
    <name evidence="2" type="ORF">COLO4_02193</name>
</gene>